<comment type="caution">
    <text evidence="12">The sequence shown here is derived from an EMBL/GenBank/DDBJ whole genome shotgun (WGS) entry which is preliminary data.</text>
</comment>
<dbReference type="GO" id="GO:0000155">
    <property type="term" value="F:phosphorelay sensor kinase activity"/>
    <property type="evidence" value="ECO:0007669"/>
    <property type="project" value="InterPro"/>
</dbReference>
<protein>
    <recommendedName>
        <fullName evidence="11">Histidine kinase domain-containing protein</fullName>
    </recommendedName>
</protein>
<dbReference type="Gene3D" id="1.20.5.1930">
    <property type="match status" value="1"/>
</dbReference>
<feature type="transmembrane region" description="Helical" evidence="10">
    <location>
        <begin position="449"/>
        <end position="470"/>
    </location>
</feature>
<accession>A0A3N1D413</accession>
<reference evidence="12 13" key="1">
    <citation type="submission" date="2018-11" db="EMBL/GenBank/DDBJ databases">
        <title>Sequencing the genomes of 1000 actinobacteria strains.</title>
        <authorList>
            <person name="Klenk H.-P."/>
        </authorList>
    </citation>
    <scope>NUCLEOTIDE SEQUENCE [LARGE SCALE GENOMIC DNA]</scope>
    <source>
        <strain evidence="12 13">DSM 44254</strain>
    </source>
</reference>
<feature type="transmembrane region" description="Helical" evidence="10">
    <location>
        <begin position="338"/>
        <end position="371"/>
    </location>
</feature>
<feature type="transmembrane region" description="Helical" evidence="10">
    <location>
        <begin position="291"/>
        <end position="313"/>
    </location>
</feature>
<dbReference type="SMART" id="SM00387">
    <property type="entry name" value="HATPase_c"/>
    <property type="match status" value="1"/>
</dbReference>
<keyword evidence="5 10" id="KW-0812">Transmembrane</keyword>
<evidence type="ECO:0000256" key="9">
    <source>
        <dbReference type="ARBA" id="ARBA00023136"/>
    </source>
</evidence>
<dbReference type="AlphaFoldDB" id="A0A3N1D413"/>
<gene>
    <name evidence="12" type="ORF">EDD29_5450</name>
</gene>
<feature type="transmembrane region" description="Helical" evidence="10">
    <location>
        <begin position="38"/>
        <end position="56"/>
    </location>
</feature>
<dbReference type="InterPro" id="IPR036890">
    <property type="entry name" value="HATPase_C_sf"/>
</dbReference>
<dbReference type="PROSITE" id="PS50109">
    <property type="entry name" value="HIS_KIN"/>
    <property type="match status" value="1"/>
</dbReference>
<feature type="transmembrane region" description="Helical" evidence="10">
    <location>
        <begin position="421"/>
        <end position="442"/>
    </location>
</feature>
<keyword evidence="7 10" id="KW-1133">Transmembrane helix</keyword>
<keyword evidence="6" id="KW-0418">Kinase</keyword>
<dbReference type="GO" id="GO:0005886">
    <property type="term" value="C:plasma membrane"/>
    <property type="evidence" value="ECO:0007669"/>
    <property type="project" value="UniProtKB-SubCell"/>
</dbReference>
<name>A0A3N1D413_9ACTN</name>
<sequence>MLGDTFVTVVAGVYLLSLFVVAYYVDRRAAAGRSIIKSGTVYALSLAVYATSWTYYGGVGQAATSGLGFLPIYIGPTLMFALGWAVIRKIIRISKRHRITSLADFISARYGSSTTLGALVTVLTVVGLLPFIALQLKTVSNSCEIIRLHPRVPTKYELAHVSFVQDTGLYLTFLLAAFAIWFGTRRLDASERHEGMVATIAMESVLKLIIFLIAGAYVVFGVFGGFGDLFELAEATPRTAAMLTAGGNGGSYGTWVWLILLSMLAVILLPRQWQVTFVENTDERHLLRAMWLFPLYLLVINLFVLPIALGGLLRFGSHSAVDPDTFLLAIPLSAGSDLVTLLVFVGGLSTATGMIIVETVALSTMISNYLVLPLLLRTRSRERADLTPTILGVRRAAIIVIMVASYVYFRTFGSGLPLVSFGLLSFAAVAQFAPAVLGGLFWRYGTRHGALAGLSAGFAVWVYTLLLPTFDKAGWLPGALTDQGLFEQDWLRPQALFGLSGMDEISHAMFWSMFVNVGLYVAVSLAERPSAAVLADAAVFVDALDDTTGTRRWYGRVTVGDLRILAERFLGPAGTARAFTEHGVPPNRDSEADPELVQHVETLMAGAVGPACARFVIASVTREDPMPAETIKEILDEASQVAALEERHRLARELHDSVSQALFSMNLHTRALELAVQRSDWERKDAVAPTLSELRALTQSALSEMRALIFQLRPGTLHEEGLSAAVKRHVATVAAREGIAIEVDAPPDRLPLAERPEQDLFRIVQEAVHNSIKHASPSRITVRLREEDTALTVEVGDDGVGFDPGAPHPGHLGLDGMRERAERLGGRLDIASSAGGSTVRAVIPGCLHPPEPGRDDVGTAALE</sequence>
<keyword evidence="13" id="KW-1185">Reference proteome</keyword>
<dbReference type="Pfam" id="PF02518">
    <property type="entry name" value="HATPase_c"/>
    <property type="match status" value="1"/>
</dbReference>
<dbReference type="Proteomes" id="UP000272400">
    <property type="component" value="Unassembled WGS sequence"/>
</dbReference>
<feature type="transmembrane region" description="Helical" evidence="10">
    <location>
        <begin position="108"/>
        <end position="132"/>
    </location>
</feature>
<dbReference type="GO" id="GO:0046983">
    <property type="term" value="F:protein dimerization activity"/>
    <property type="evidence" value="ECO:0007669"/>
    <property type="project" value="InterPro"/>
</dbReference>
<dbReference type="Gene3D" id="1.20.1730.10">
    <property type="entry name" value="Sodium/glucose cotransporter"/>
    <property type="match status" value="1"/>
</dbReference>
<dbReference type="RefSeq" id="WP_123667043.1">
    <property type="nucleotide sequence ID" value="NZ_RJKE01000001.1"/>
</dbReference>
<keyword evidence="3" id="KW-1003">Cell membrane</keyword>
<dbReference type="PANTHER" id="PTHR24421">
    <property type="entry name" value="NITRATE/NITRITE SENSOR PROTEIN NARX-RELATED"/>
    <property type="match status" value="1"/>
</dbReference>
<dbReference type="GO" id="GO:0022857">
    <property type="term" value="F:transmembrane transporter activity"/>
    <property type="evidence" value="ECO:0007669"/>
    <property type="project" value="InterPro"/>
</dbReference>
<evidence type="ECO:0000256" key="10">
    <source>
        <dbReference type="SAM" id="Phobius"/>
    </source>
</evidence>
<dbReference type="OrthoDB" id="9764154at2"/>
<feature type="transmembrane region" description="Helical" evidence="10">
    <location>
        <begin position="167"/>
        <end position="184"/>
    </location>
</feature>
<feature type="domain" description="Histidine kinase" evidence="11">
    <location>
        <begin position="649"/>
        <end position="847"/>
    </location>
</feature>
<evidence type="ECO:0000256" key="1">
    <source>
        <dbReference type="ARBA" id="ARBA00004651"/>
    </source>
</evidence>
<comment type="subcellular location">
    <subcellularLocation>
        <location evidence="1">Cell membrane</location>
        <topology evidence="1">Multi-pass membrane protein</topology>
    </subcellularLocation>
</comment>
<dbReference type="CDD" id="cd10322">
    <property type="entry name" value="SLC5sbd"/>
    <property type="match status" value="1"/>
</dbReference>
<dbReference type="PANTHER" id="PTHR24421:SF37">
    <property type="entry name" value="SENSOR HISTIDINE KINASE NARS"/>
    <property type="match status" value="1"/>
</dbReference>
<evidence type="ECO:0000256" key="4">
    <source>
        <dbReference type="ARBA" id="ARBA00022679"/>
    </source>
</evidence>
<dbReference type="CDD" id="cd16917">
    <property type="entry name" value="HATPase_UhpB-NarQ-NarX-like"/>
    <property type="match status" value="1"/>
</dbReference>
<dbReference type="InterPro" id="IPR005467">
    <property type="entry name" value="His_kinase_dom"/>
</dbReference>
<evidence type="ECO:0000256" key="8">
    <source>
        <dbReference type="ARBA" id="ARBA00023012"/>
    </source>
</evidence>
<proteinExistence type="inferred from homology"/>
<evidence type="ECO:0000256" key="7">
    <source>
        <dbReference type="ARBA" id="ARBA00022989"/>
    </source>
</evidence>
<feature type="transmembrane region" description="Helical" evidence="10">
    <location>
        <begin position="205"/>
        <end position="226"/>
    </location>
</feature>
<organism evidence="12 13">
    <name type="scientific">Actinocorallia herbida</name>
    <dbReference type="NCBI Taxonomy" id="58109"/>
    <lineage>
        <taxon>Bacteria</taxon>
        <taxon>Bacillati</taxon>
        <taxon>Actinomycetota</taxon>
        <taxon>Actinomycetes</taxon>
        <taxon>Streptosporangiales</taxon>
        <taxon>Thermomonosporaceae</taxon>
        <taxon>Actinocorallia</taxon>
    </lineage>
</organism>
<evidence type="ECO:0000259" key="11">
    <source>
        <dbReference type="PROSITE" id="PS50109"/>
    </source>
</evidence>
<comment type="similarity">
    <text evidence="2">Belongs to the sodium:solute symporter (SSF) (TC 2.A.21) family.</text>
</comment>
<evidence type="ECO:0000256" key="2">
    <source>
        <dbReference type="ARBA" id="ARBA00006434"/>
    </source>
</evidence>
<dbReference type="InterPro" id="IPR050482">
    <property type="entry name" value="Sensor_HK_TwoCompSys"/>
</dbReference>
<dbReference type="Pfam" id="PF07730">
    <property type="entry name" value="HisKA_3"/>
    <property type="match status" value="1"/>
</dbReference>
<dbReference type="EMBL" id="RJKE01000001">
    <property type="protein sequence ID" value="ROO87808.1"/>
    <property type="molecule type" value="Genomic_DNA"/>
</dbReference>
<feature type="transmembrane region" description="Helical" evidence="10">
    <location>
        <begin position="68"/>
        <end position="87"/>
    </location>
</feature>
<dbReference type="InterPro" id="IPR038377">
    <property type="entry name" value="Na/Glc_symporter_sf"/>
</dbReference>
<evidence type="ECO:0000256" key="5">
    <source>
        <dbReference type="ARBA" id="ARBA00022692"/>
    </source>
</evidence>
<evidence type="ECO:0000313" key="12">
    <source>
        <dbReference type="EMBL" id="ROO87808.1"/>
    </source>
</evidence>
<dbReference type="Gene3D" id="3.30.565.10">
    <property type="entry name" value="Histidine kinase-like ATPase, C-terminal domain"/>
    <property type="match status" value="1"/>
</dbReference>
<feature type="transmembrane region" description="Helical" evidence="10">
    <location>
        <begin position="6"/>
        <end position="26"/>
    </location>
</feature>
<keyword evidence="8" id="KW-0902">Two-component regulatory system</keyword>
<dbReference type="InterPro" id="IPR003594">
    <property type="entry name" value="HATPase_dom"/>
</dbReference>
<evidence type="ECO:0000256" key="3">
    <source>
        <dbReference type="ARBA" id="ARBA00022475"/>
    </source>
</evidence>
<feature type="transmembrane region" description="Helical" evidence="10">
    <location>
        <begin position="392"/>
        <end position="409"/>
    </location>
</feature>
<keyword evidence="4" id="KW-0808">Transferase</keyword>
<evidence type="ECO:0000313" key="13">
    <source>
        <dbReference type="Proteomes" id="UP000272400"/>
    </source>
</evidence>
<feature type="transmembrane region" description="Helical" evidence="10">
    <location>
        <begin position="252"/>
        <end position="270"/>
    </location>
</feature>
<dbReference type="InterPro" id="IPR001734">
    <property type="entry name" value="Na/solute_symporter"/>
</dbReference>
<keyword evidence="9 10" id="KW-0472">Membrane</keyword>
<dbReference type="InterPro" id="IPR011712">
    <property type="entry name" value="Sig_transdc_His_kin_sub3_dim/P"/>
</dbReference>
<dbReference type="SUPFAM" id="SSF55874">
    <property type="entry name" value="ATPase domain of HSP90 chaperone/DNA topoisomerase II/histidine kinase"/>
    <property type="match status" value="1"/>
</dbReference>
<dbReference type="PROSITE" id="PS50283">
    <property type="entry name" value="NA_SOLUT_SYMP_3"/>
    <property type="match status" value="1"/>
</dbReference>
<evidence type="ECO:0000256" key="6">
    <source>
        <dbReference type="ARBA" id="ARBA00022777"/>
    </source>
</evidence>